<reference evidence="1 2" key="1">
    <citation type="submission" date="2019-02" db="EMBL/GenBank/DDBJ databases">
        <title>Deep-cultivation of Planctomycetes and their phenomic and genomic characterization uncovers novel biology.</title>
        <authorList>
            <person name="Wiegand S."/>
            <person name="Jogler M."/>
            <person name="Boedeker C."/>
            <person name="Pinto D."/>
            <person name="Vollmers J."/>
            <person name="Rivas-Marin E."/>
            <person name="Kohn T."/>
            <person name="Peeters S.H."/>
            <person name="Heuer A."/>
            <person name="Rast P."/>
            <person name="Oberbeckmann S."/>
            <person name="Bunk B."/>
            <person name="Jeske O."/>
            <person name="Meyerdierks A."/>
            <person name="Storesund J.E."/>
            <person name="Kallscheuer N."/>
            <person name="Luecker S."/>
            <person name="Lage O.M."/>
            <person name="Pohl T."/>
            <person name="Merkel B.J."/>
            <person name="Hornburger P."/>
            <person name="Mueller R.-W."/>
            <person name="Bruemmer F."/>
            <person name="Labrenz M."/>
            <person name="Spormann A.M."/>
            <person name="Op den Camp H."/>
            <person name="Overmann J."/>
            <person name="Amann R."/>
            <person name="Jetten M.S.M."/>
            <person name="Mascher T."/>
            <person name="Medema M.H."/>
            <person name="Devos D.P."/>
            <person name="Kaster A.-K."/>
            <person name="Ovreas L."/>
            <person name="Rohde M."/>
            <person name="Galperin M.Y."/>
            <person name="Jogler C."/>
        </authorList>
    </citation>
    <scope>NUCLEOTIDE SEQUENCE [LARGE SCALE GENOMIC DNA]</scope>
    <source>
        <strain evidence="1 2">ETA_A8</strain>
    </source>
</reference>
<dbReference type="InterPro" id="IPR025529">
    <property type="entry name" value="DUF4416"/>
</dbReference>
<dbReference type="Pfam" id="PF14385">
    <property type="entry name" value="DUF4416"/>
    <property type="match status" value="1"/>
</dbReference>
<proteinExistence type="predicted"/>
<dbReference type="Proteomes" id="UP000315017">
    <property type="component" value="Chromosome"/>
</dbReference>
<evidence type="ECO:0000313" key="2">
    <source>
        <dbReference type="Proteomes" id="UP000315017"/>
    </source>
</evidence>
<dbReference type="EMBL" id="CP036274">
    <property type="protein sequence ID" value="QDU26467.1"/>
    <property type="molecule type" value="Genomic_DNA"/>
</dbReference>
<gene>
    <name evidence="1" type="ORF">ETAA8_15450</name>
</gene>
<sequence>MGDTVKQRPVLLIAAVFSRHAAALEWARARFAAAWGAIKSESPLFEHRETTYYEASMGADLQKMFLVSEQLIDPGQLPELKLTANRWEEEYRALGNHGEARPLNIDPGYLTEAKLVLASTKDRDHRIYLSQGIFAEVTLHYARGTWQTRPWTYPDYQRADYHAYFTTCREYLRQRYREGV</sequence>
<evidence type="ECO:0000313" key="1">
    <source>
        <dbReference type="EMBL" id="QDU26467.1"/>
    </source>
</evidence>
<keyword evidence="2" id="KW-1185">Reference proteome</keyword>
<dbReference type="RefSeq" id="WP_145087071.1">
    <property type="nucleotide sequence ID" value="NZ_CP036274.1"/>
</dbReference>
<name>A0A517Y8A0_9BACT</name>
<evidence type="ECO:0008006" key="3">
    <source>
        <dbReference type="Google" id="ProtNLM"/>
    </source>
</evidence>
<dbReference type="OrthoDB" id="9788989at2"/>
<protein>
    <recommendedName>
        <fullName evidence="3">GTP-binding protein</fullName>
    </recommendedName>
</protein>
<dbReference type="AlphaFoldDB" id="A0A517Y8A0"/>
<dbReference type="KEGG" id="aagg:ETAA8_15450"/>
<organism evidence="1 2">
    <name type="scientific">Anatilimnocola aggregata</name>
    <dbReference type="NCBI Taxonomy" id="2528021"/>
    <lineage>
        <taxon>Bacteria</taxon>
        <taxon>Pseudomonadati</taxon>
        <taxon>Planctomycetota</taxon>
        <taxon>Planctomycetia</taxon>
        <taxon>Pirellulales</taxon>
        <taxon>Pirellulaceae</taxon>
        <taxon>Anatilimnocola</taxon>
    </lineage>
</organism>
<accession>A0A517Y8A0</accession>